<comment type="caution">
    <text evidence="1">The sequence shown here is derived from an EMBL/GenBank/DDBJ whole genome shotgun (WGS) entry which is preliminary data.</text>
</comment>
<evidence type="ECO:0000313" key="1">
    <source>
        <dbReference type="EMBL" id="ENN87237.1"/>
    </source>
</evidence>
<evidence type="ECO:0000313" key="2">
    <source>
        <dbReference type="Proteomes" id="UP000012429"/>
    </source>
</evidence>
<dbReference type="AlphaFoldDB" id="N6V8A0"/>
<name>N6V8A0_9HYPH</name>
<dbReference type="STRING" id="363754.RHSP_25029"/>
<organism evidence="1 2">
    <name type="scientific">Rhizobium freirei PRF 81</name>
    <dbReference type="NCBI Taxonomy" id="363754"/>
    <lineage>
        <taxon>Bacteria</taxon>
        <taxon>Pseudomonadati</taxon>
        <taxon>Pseudomonadota</taxon>
        <taxon>Alphaproteobacteria</taxon>
        <taxon>Hyphomicrobiales</taxon>
        <taxon>Rhizobiaceae</taxon>
        <taxon>Rhizobium/Agrobacterium group</taxon>
        <taxon>Rhizobium</taxon>
    </lineage>
</organism>
<dbReference type="Proteomes" id="UP000012429">
    <property type="component" value="Unassembled WGS sequence"/>
</dbReference>
<sequence length="286" mass="31018">MRGMGGIAHQHDMRIAVEMAPLAADQAVEIQPGRAADMAGIGHQRSVFEHFGKQVFAEGDGAVLIDLVEAVSEIGFLGGFDNEGRGLVVELVDMRLKPTVVGLAKIEGEGVEELVGAEPDIAVRPGDHVRLEDLRIMIANARIEAVRTDDQIGVRVIEVGIDVRLEDQFDIQRLAAFLQDVQEFLAADADEAVARCALARALEQDFDVVPMVEGVLDLGRTFRIPFAHRNHGRVGEDDAPAEGIIGAVALDDADRMLRVELLHQKREVEPCGAAADTDDAHRFSLL</sequence>
<accession>N6V8A0</accession>
<reference evidence="1 2" key="1">
    <citation type="journal article" date="2012" name="BMC Genomics">
        <title>Genomic basis of broad host range and environmental adaptability of Rhizobium tropici CIAT 899 and Rhizobium sp. PRF 81 which are used in inoculants for common bean (Phaseolus vulgaris L.).</title>
        <authorList>
            <person name="Ormeno-Orrillo E."/>
            <person name="Menna P."/>
            <person name="Almeida L.G."/>
            <person name="Ollero F.J."/>
            <person name="Nicolas M.F."/>
            <person name="Pains Rodrigues E."/>
            <person name="Shigueyoshi Nakatani A."/>
            <person name="Silva Batista J.S."/>
            <person name="Oliveira Chueire L.M."/>
            <person name="Souza R.C."/>
            <person name="Ribeiro Vasconcelos A.T."/>
            <person name="Megias M."/>
            <person name="Hungria M."/>
            <person name="Martinez-Romero E."/>
        </authorList>
    </citation>
    <scope>NUCLEOTIDE SEQUENCE [LARGE SCALE GENOMIC DNA]</scope>
    <source>
        <strain evidence="1 2">PRF 81</strain>
    </source>
</reference>
<dbReference type="EMBL" id="AQHN01000056">
    <property type="protein sequence ID" value="ENN87237.1"/>
    <property type="molecule type" value="Genomic_DNA"/>
</dbReference>
<proteinExistence type="predicted"/>
<gene>
    <name evidence="1" type="ORF">RHSP_25029</name>
</gene>
<protein>
    <submittedName>
        <fullName evidence="1">Uncharacterized protein</fullName>
    </submittedName>
</protein>
<keyword evidence="2" id="KW-1185">Reference proteome</keyword>